<dbReference type="GO" id="GO:0043213">
    <property type="term" value="P:bacteriocin transport"/>
    <property type="evidence" value="ECO:0007669"/>
    <property type="project" value="InterPro"/>
</dbReference>
<dbReference type="AlphaFoldDB" id="A0A1K1LF28"/>
<keyword evidence="7" id="KW-1185">Reference proteome</keyword>
<dbReference type="RefSeq" id="WP_072334914.1">
    <property type="nucleotide sequence ID" value="NZ_CALJDE010000049.1"/>
</dbReference>
<evidence type="ECO:0000256" key="1">
    <source>
        <dbReference type="ARBA" id="ARBA00004167"/>
    </source>
</evidence>
<organism evidence="6 7">
    <name type="scientific">Desulfovibrio piger</name>
    <dbReference type="NCBI Taxonomy" id="901"/>
    <lineage>
        <taxon>Bacteria</taxon>
        <taxon>Pseudomonadati</taxon>
        <taxon>Thermodesulfobacteriota</taxon>
        <taxon>Desulfovibrionia</taxon>
        <taxon>Desulfovibrionales</taxon>
        <taxon>Desulfovibrionaceae</taxon>
        <taxon>Desulfovibrio</taxon>
    </lineage>
</organism>
<dbReference type="EMBL" id="LT630450">
    <property type="protein sequence ID" value="SFV73309.1"/>
    <property type="molecule type" value="Genomic_DNA"/>
</dbReference>
<proteinExistence type="predicted"/>
<protein>
    <submittedName>
        <fullName evidence="6">TolA protein</fullName>
    </submittedName>
</protein>
<reference evidence="7" key="1">
    <citation type="submission" date="2016-10" db="EMBL/GenBank/DDBJ databases">
        <authorList>
            <person name="Wegmann U."/>
        </authorList>
    </citation>
    <scope>NUCLEOTIDE SEQUENCE [LARGE SCALE GENOMIC DNA]</scope>
</reference>
<evidence type="ECO:0000256" key="3">
    <source>
        <dbReference type="ARBA" id="ARBA00022989"/>
    </source>
</evidence>
<dbReference type="NCBIfam" id="TIGR02794">
    <property type="entry name" value="tolA_full"/>
    <property type="match status" value="1"/>
</dbReference>
<dbReference type="InterPro" id="IPR014161">
    <property type="entry name" value="Tol-Pal_TolA"/>
</dbReference>
<feature type="region of interest" description="Disordered" evidence="5">
    <location>
        <begin position="42"/>
        <end position="238"/>
    </location>
</feature>
<feature type="compositionally biased region" description="Basic and acidic residues" evidence="5">
    <location>
        <begin position="141"/>
        <end position="180"/>
    </location>
</feature>
<keyword evidence="4" id="KW-0472">Membrane</keyword>
<accession>A0A1K1LF28</accession>
<dbReference type="Proteomes" id="UP000186323">
    <property type="component" value="Chromosome I"/>
</dbReference>
<dbReference type="GO" id="GO:0016020">
    <property type="term" value="C:membrane"/>
    <property type="evidence" value="ECO:0007669"/>
    <property type="project" value="UniProtKB-SubCell"/>
</dbReference>
<evidence type="ECO:0000256" key="5">
    <source>
        <dbReference type="SAM" id="MobiDB-lite"/>
    </source>
</evidence>
<dbReference type="Pfam" id="PF13103">
    <property type="entry name" value="TonB_2"/>
    <property type="match status" value="1"/>
</dbReference>
<dbReference type="Gene3D" id="3.30.1150.10">
    <property type="match status" value="1"/>
</dbReference>
<evidence type="ECO:0000313" key="7">
    <source>
        <dbReference type="Proteomes" id="UP000186323"/>
    </source>
</evidence>
<dbReference type="PANTHER" id="PTHR33446">
    <property type="entry name" value="PROTEIN TONB-RELATED"/>
    <property type="match status" value="1"/>
</dbReference>
<feature type="compositionally biased region" description="Basic and acidic residues" evidence="5">
    <location>
        <begin position="192"/>
        <end position="204"/>
    </location>
</feature>
<evidence type="ECO:0000313" key="6">
    <source>
        <dbReference type="EMBL" id="SFV73309.1"/>
    </source>
</evidence>
<feature type="compositionally biased region" description="Gly residues" evidence="5">
    <location>
        <begin position="221"/>
        <end position="238"/>
    </location>
</feature>
<dbReference type="NCBIfam" id="TIGR01352">
    <property type="entry name" value="tonB_Cterm"/>
    <property type="match status" value="1"/>
</dbReference>
<dbReference type="InterPro" id="IPR006260">
    <property type="entry name" value="TonB/TolA_C"/>
</dbReference>
<keyword evidence="2" id="KW-0812">Transmembrane</keyword>
<dbReference type="InterPro" id="IPR051045">
    <property type="entry name" value="TonB-dependent_transducer"/>
</dbReference>
<comment type="subcellular location">
    <subcellularLocation>
        <location evidence="1">Membrane</location>
        <topology evidence="1">Single-pass membrane protein</topology>
    </subcellularLocation>
</comment>
<evidence type="ECO:0000256" key="4">
    <source>
        <dbReference type="ARBA" id="ARBA00023136"/>
    </source>
</evidence>
<dbReference type="SUPFAM" id="SSF74653">
    <property type="entry name" value="TolA/TonB C-terminal domain"/>
    <property type="match status" value="1"/>
</dbReference>
<evidence type="ECO:0000256" key="2">
    <source>
        <dbReference type="ARBA" id="ARBA00022692"/>
    </source>
</evidence>
<dbReference type="KEGG" id="dpg:DESPIGER_1464"/>
<feature type="compositionally biased region" description="Basic and acidic residues" evidence="5">
    <location>
        <begin position="73"/>
        <end position="133"/>
    </location>
</feature>
<dbReference type="OrthoDB" id="5461359at2"/>
<dbReference type="GO" id="GO:0019534">
    <property type="term" value="F:toxin transmembrane transporter activity"/>
    <property type="evidence" value="ECO:0007669"/>
    <property type="project" value="InterPro"/>
</dbReference>
<gene>
    <name evidence="6" type="ORF">DESPIGER_1464</name>
</gene>
<name>A0A1K1LF28_9BACT</name>
<sequence>MNWASYLLSLCLHLAVFLLIMFWPSSPPVNLETPPVMISLVDGAPGGNRTPSSILGKMGKPTDGPKDVSPPAKKADAAAPERPEVKADPTADKARPVEAKPEPRVEHKPEPKPEVKPKPKPEPKDATPVADKKDKKKKEDKKKDDDRKPEKPRKDDKKKDDKKSTPKDDKKTDKKADKPSQGDPVAAAMKQARREATSRVESGDRGSSVEQALAQARRNAGGDGGGGGGEGDGPGGGGLNDVYMGQVMLAVRPNWSFTSATRLNLVCVVRVKVNLQGEVEKVDVTQSSGNAQYDSSAANAIWRTSRAGAFPPPPSEQYTELDLVFTLNELMGR</sequence>
<keyword evidence="3" id="KW-1133">Transmembrane helix</keyword>